<dbReference type="AlphaFoldDB" id="I3S605"/>
<organism evidence="1">
    <name type="scientific">Lotus japonicus</name>
    <name type="common">Lotus corniculatus var. japonicus</name>
    <dbReference type="NCBI Taxonomy" id="34305"/>
    <lineage>
        <taxon>Eukaryota</taxon>
        <taxon>Viridiplantae</taxon>
        <taxon>Streptophyta</taxon>
        <taxon>Embryophyta</taxon>
        <taxon>Tracheophyta</taxon>
        <taxon>Spermatophyta</taxon>
        <taxon>Magnoliopsida</taxon>
        <taxon>eudicotyledons</taxon>
        <taxon>Gunneridae</taxon>
        <taxon>Pentapetalae</taxon>
        <taxon>rosids</taxon>
        <taxon>fabids</taxon>
        <taxon>Fabales</taxon>
        <taxon>Fabaceae</taxon>
        <taxon>Papilionoideae</taxon>
        <taxon>50 kb inversion clade</taxon>
        <taxon>NPAAA clade</taxon>
        <taxon>Hologalegina</taxon>
        <taxon>robinioid clade</taxon>
        <taxon>Loteae</taxon>
        <taxon>Lotus</taxon>
    </lineage>
</organism>
<reference evidence="1" key="1">
    <citation type="submission" date="2012-05" db="EMBL/GenBank/DDBJ databases">
        <authorList>
            <person name="Krishnakumar V."/>
            <person name="Cheung F."/>
            <person name="Xiao Y."/>
            <person name="Chan A."/>
            <person name="Moskal W.A."/>
            <person name="Town C.D."/>
        </authorList>
    </citation>
    <scope>NUCLEOTIDE SEQUENCE</scope>
</reference>
<proteinExistence type="evidence at transcript level"/>
<sequence length="72" mass="8114">MVLLQIINSETNNINSNQKKKKKKREWLGSIDILSCRFGPYILESINLITGLEGAGVARRRSLPTSNKELKS</sequence>
<dbReference type="EMBL" id="BT135902">
    <property type="protein sequence ID" value="AFK35697.1"/>
    <property type="molecule type" value="mRNA"/>
</dbReference>
<name>I3S605_LOTJA</name>
<accession>I3S605</accession>
<protein>
    <submittedName>
        <fullName evidence="1">Uncharacterized protein</fullName>
    </submittedName>
</protein>
<evidence type="ECO:0000313" key="1">
    <source>
        <dbReference type="EMBL" id="AFK35697.1"/>
    </source>
</evidence>